<evidence type="ECO:0000313" key="6">
    <source>
        <dbReference type="Proteomes" id="UP000027195"/>
    </source>
</evidence>
<reference evidence="6" key="1">
    <citation type="journal article" date="2014" name="Proc. Natl. Acad. Sci. U.S.A.">
        <title>Extensive sampling of basidiomycete genomes demonstrates inadequacy of the white-rot/brown-rot paradigm for wood decay fungi.</title>
        <authorList>
            <person name="Riley R."/>
            <person name="Salamov A.A."/>
            <person name="Brown D.W."/>
            <person name="Nagy L.G."/>
            <person name="Floudas D."/>
            <person name="Held B.W."/>
            <person name="Levasseur A."/>
            <person name="Lombard V."/>
            <person name="Morin E."/>
            <person name="Otillar R."/>
            <person name="Lindquist E.A."/>
            <person name="Sun H."/>
            <person name="LaButti K.M."/>
            <person name="Schmutz J."/>
            <person name="Jabbour D."/>
            <person name="Luo H."/>
            <person name="Baker S.E."/>
            <person name="Pisabarro A.G."/>
            <person name="Walton J.D."/>
            <person name="Blanchette R.A."/>
            <person name="Henrissat B."/>
            <person name="Martin F."/>
            <person name="Cullen D."/>
            <person name="Hibbett D.S."/>
            <person name="Grigoriev I.V."/>
        </authorList>
    </citation>
    <scope>NUCLEOTIDE SEQUENCE [LARGE SCALE GENOMIC DNA]</scope>
    <source>
        <strain evidence="6">FD-172 SS1</strain>
    </source>
</reference>
<dbReference type="Pfam" id="PF20929">
    <property type="entry name" value="PDCD10_N"/>
    <property type="match status" value="1"/>
</dbReference>
<dbReference type="GO" id="GO:0005737">
    <property type="term" value="C:cytoplasm"/>
    <property type="evidence" value="ECO:0007669"/>
    <property type="project" value="UniProtKB-SubCell"/>
</dbReference>
<feature type="region of interest" description="Disordered" evidence="3">
    <location>
        <begin position="15"/>
        <end position="87"/>
    </location>
</feature>
<dbReference type="EMBL" id="KL198031">
    <property type="protein sequence ID" value="KDQ15556.1"/>
    <property type="molecule type" value="Genomic_DNA"/>
</dbReference>
<evidence type="ECO:0000256" key="2">
    <source>
        <dbReference type="ARBA" id="ARBA00022490"/>
    </source>
</evidence>
<feature type="domain" description="Programmed cell death protein 10 dimerisation" evidence="4">
    <location>
        <begin position="153"/>
        <end position="204"/>
    </location>
</feature>
<evidence type="ECO:0000259" key="4">
    <source>
        <dbReference type="Pfam" id="PF20929"/>
    </source>
</evidence>
<evidence type="ECO:0000256" key="3">
    <source>
        <dbReference type="SAM" id="MobiDB-lite"/>
    </source>
</evidence>
<dbReference type="InterPro" id="IPR048288">
    <property type="entry name" value="PDCD10_N"/>
</dbReference>
<dbReference type="OrthoDB" id="248923at2759"/>
<organism evidence="5 6">
    <name type="scientific">Botryobasidium botryosum (strain FD-172 SS1)</name>
    <dbReference type="NCBI Taxonomy" id="930990"/>
    <lineage>
        <taxon>Eukaryota</taxon>
        <taxon>Fungi</taxon>
        <taxon>Dikarya</taxon>
        <taxon>Basidiomycota</taxon>
        <taxon>Agaricomycotina</taxon>
        <taxon>Agaricomycetes</taxon>
        <taxon>Cantharellales</taxon>
        <taxon>Botryobasidiaceae</taxon>
        <taxon>Botryobasidium</taxon>
    </lineage>
</organism>
<name>A0A067MVG0_BOTB1</name>
<feature type="compositionally biased region" description="Basic and acidic residues" evidence="3">
    <location>
        <begin position="20"/>
        <end position="29"/>
    </location>
</feature>
<keyword evidence="2" id="KW-0963">Cytoplasm</keyword>
<feature type="compositionally biased region" description="Polar residues" evidence="3">
    <location>
        <begin position="71"/>
        <end position="87"/>
    </location>
</feature>
<keyword evidence="6" id="KW-1185">Reference proteome</keyword>
<dbReference type="InterPro" id="IPR046409">
    <property type="entry name" value="PDC10_dimerisation_sf"/>
</dbReference>
<evidence type="ECO:0000256" key="1">
    <source>
        <dbReference type="ARBA" id="ARBA00004496"/>
    </source>
</evidence>
<protein>
    <recommendedName>
        <fullName evidence="4">Programmed cell death protein 10 dimerisation domain-containing protein</fullName>
    </recommendedName>
</protein>
<proteinExistence type="predicted"/>
<accession>A0A067MVG0</accession>
<dbReference type="Proteomes" id="UP000027195">
    <property type="component" value="Unassembled WGS sequence"/>
</dbReference>
<dbReference type="STRING" id="930990.A0A067MVG0"/>
<dbReference type="HOGENOM" id="CLU_1309918_0_0_1"/>
<dbReference type="Gene3D" id="1.10.12.70">
    <property type="match status" value="1"/>
</dbReference>
<gene>
    <name evidence="5" type="ORF">BOTBODRAFT_281047</name>
</gene>
<sequence length="210" mass="22701">MWDFGTVRHVGRQGTIGRHTPVDISRDNGRYAAPSVTSPDRPLSASFQGYVPPSPSSVQTSNGFVPGHKAGNSSISSTATVNGQTPGHVSATPITKPLPPSPMVIHDESGTVRAGRKTYDSDEDEEDDIVEDELTQRLDEVALDEYEERTMLDSVVLPALASLFPRVSTREGHAALAELQRAFTNAERIIPGVTSELINEIVDSVEHVEE</sequence>
<evidence type="ECO:0000313" key="5">
    <source>
        <dbReference type="EMBL" id="KDQ15556.1"/>
    </source>
</evidence>
<dbReference type="AlphaFoldDB" id="A0A067MVG0"/>
<comment type="subcellular location">
    <subcellularLocation>
        <location evidence="1">Cytoplasm</location>
    </subcellularLocation>
</comment>
<dbReference type="InParanoid" id="A0A067MVG0"/>